<sequence length="62" mass="6500">MTTPVQIAVGILLLTAGAVLALGFPDAELGWFDGRPLGVVLVLVGLVDVAEALWKRRSGERA</sequence>
<dbReference type="EMBL" id="JAAGXA010000001">
    <property type="protein sequence ID" value="NEN76726.1"/>
    <property type="molecule type" value="Genomic_DNA"/>
</dbReference>
<dbReference type="Proteomes" id="UP000468687">
    <property type="component" value="Unassembled WGS sequence"/>
</dbReference>
<evidence type="ECO:0000313" key="2">
    <source>
        <dbReference type="EMBL" id="NEN76726.1"/>
    </source>
</evidence>
<keyword evidence="1" id="KW-1133">Transmembrane helix</keyword>
<keyword evidence="3" id="KW-1185">Reference proteome</keyword>
<proteinExistence type="predicted"/>
<organism evidence="2 3">
    <name type="scientific">Nocardioides zeae</name>
    <dbReference type="NCBI Taxonomy" id="1457234"/>
    <lineage>
        <taxon>Bacteria</taxon>
        <taxon>Bacillati</taxon>
        <taxon>Actinomycetota</taxon>
        <taxon>Actinomycetes</taxon>
        <taxon>Propionibacteriales</taxon>
        <taxon>Nocardioidaceae</taxon>
        <taxon>Nocardioides</taxon>
    </lineage>
</organism>
<dbReference type="RefSeq" id="WP_163770102.1">
    <property type="nucleotide sequence ID" value="NZ_JAAGXA010000001.1"/>
</dbReference>
<accession>A0A6P0HDM6</accession>
<evidence type="ECO:0000256" key="1">
    <source>
        <dbReference type="SAM" id="Phobius"/>
    </source>
</evidence>
<keyword evidence="1" id="KW-0812">Transmembrane</keyword>
<dbReference type="AlphaFoldDB" id="A0A6P0HDM6"/>
<name>A0A6P0HDM6_9ACTN</name>
<protein>
    <submittedName>
        <fullName evidence="2">Uncharacterized protein</fullName>
    </submittedName>
</protein>
<gene>
    <name evidence="2" type="ORF">G3T38_00370</name>
</gene>
<comment type="caution">
    <text evidence="2">The sequence shown here is derived from an EMBL/GenBank/DDBJ whole genome shotgun (WGS) entry which is preliminary data.</text>
</comment>
<evidence type="ECO:0000313" key="3">
    <source>
        <dbReference type="Proteomes" id="UP000468687"/>
    </source>
</evidence>
<keyword evidence="1" id="KW-0472">Membrane</keyword>
<reference evidence="2 3" key="1">
    <citation type="journal article" date="2014" name="Int. J. Syst. Evol. Microbiol.">
        <title>Nocardioides zeae sp. nov., isolated from the stem of Zea mays.</title>
        <authorList>
            <person name="Glaeser S.P."/>
            <person name="McInroy J.A."/>
            <person name="Busse H.J."/>
            <person name="Kampfer P."/>
        </authorList>
    </citation>
    <scope>NUCLEOTIDE SEQUENCE [LARGE SCALE GENOMIC DNA]</scope>
    <source>
        <strain evidence="2 3">JCM 30728</strain>
    </source>
</reference>
<feature type="transmembrane region" description="Helical" evidence="1">
    <location>
        <begin position="37"/>
        <end position="54"/>
    </location>
</feature>